<proteinExistence type="predicted"/>
<feature type="transmembrane region" description="Helical" evidence="2">
    <location>
        <begin position="408"/>
        <end position="425"/>
    </location>
</feature>
<dbReference type="VEuPathDB" id="FungiDB:VP01_4885g1"/>
<feature type="transmembrane region" description="Helical" evidence="2">
    <location>
        <begin position="355"/>
        <end position="376"/>
    </location>
</feature>
<gene>
    <name evidence="3" type="ORF">VP01_4885g1</name>
</gene>
<reference evidence="3 4" key="1">
    <citation type="submission" date="2015-08" db="EMBL/GenBank/DDBJ databases">
        <title>Next Generation Sequencing and Analysis of the Genome of Puccinia sorghi L Schw, the Causal Agent of Maize Common Rust.</title>
        <authorList>
            <person name="Rochi L."/>
            <person name="Burguener G."/>
            <person name="Darino M."/>
            <person name="Turjanski A."/>
            <person name="Kreff E."/>
            <person name="Dieguez M.J."/>
            <person name="Sacco F."/>
        </authorList>
    </citation>
    <scope>NUCLEOTIDE SEQUENCE [LARGE SCALE GENOMIC DNA]</scope>
    <source>
        <strain evidence="3 4">RO10H11247</strain>
    </source>
</reference>
<organism evidence="3 4">
    <name type="scientific">Puccinia sorghi</name>
    <dbReference type="NCBI Taxonomy" id="27349"/>
    <lineage>
        <taxon>Eukaryota</taxon>
        <taxon>Fungi</taxon>
        <taxon>Dikarya</taxon>
        <taxon>Basidiomycota</taxon>
        <taxon>Pucciniomycotina</taxon>
        <taxon>Pucciniomycetes</taxon>
        <taxon>Pucciniales</taxon>
        <taxon>Pucciniaceae</taxon>
        <taxon>Puccinia</taxon>
    </lineage>
</organism>
<evidence type="ECO:0000313" key="3">
    <source>
        <dbReference type="EMBL" id="KNZ49640.1"/>
    </source>
</evidence>
<keyword evidence="2" id="KW-0812">Transmembrane</keyword>
<keyword evidence="4" id="KW-1185">Reference proteome</keyword>
<accession>A0A0L6UP72</accession>
<comment type="caution">
    <text evidence="3">The sequence shown here is derived from an EMBL/GenBank/DDBJ whole genome shotgun (WGS) entry which is preliminary data.</text>
</comment>
<dbReference type="EMBL" id="LAVV01010037">
    <property type="protein sequence ID" value="KNZ49640.1"/>
    <property type="molecule type" value="Genomic_DNA"/>
</dbReference>
<dbReference type="Proteomes" id="UP000037035">
    <property type="component" value="Unassembled WGS sequence"/>
</dbReference>
<name>A0A0L6UP72_9BASI</name>
<sequence length="427" mass="49379">MDGKGGWWWKLRFGLQRVHPQLKISAATPNQGLGVFPLCLKFEAQPPFQSMELELKPPKNPQISSSVSQRGPDRHWGLPLPPKLGCNFWGLLIQFLGVVNPSSYSLWKPLAITRGERWYPQDKYMVDGCQPWKIFDSVNKELCLKIKIRELLDSNIVSNLRLTLLGSRPENLGLKDGLRANLPIVNARTNELISQQKFKTSCYEIKRVISTTPKRHAMCADCHAVTSLFECKNRFITEQHTIISSPFGVVINTKNYIMQNTFPQSDTHMFFSISLQKKNILNCLQLTFSVLQLSCHPNSTLCTVTLHQSLLSKFFCSCIIIIFKNHVITPINYRALKNNSQDLVKRLPQSSRNQFWEFTCIVGPILLLVVHINFGWELPRRQKFSREKIKSKQNKQERNKRDKNKKKIRLLQQSLIIFVFIWIQFGQ</sequence>
<dbReference type="AlphaFoldDB" id="A0A0L6UP72"/>
<evidence type="ECO:0000313" key="4">
    <source>
        <dbReference type="Proteomes" id="UP000037035"/>
    </source>
</evidence>
<keyword evidence="2" id="KW-1133">Transmembrane helix</keyword>
<evidence type="ECO:0000256" key="1">
    <source>
        <dbReference type="SAM" id="Coils"/>
    </source>
</evidence>
<keyword evidence="2" id="KW-0472">Membrane</keyword>
<evidence type="ECO:0000256" key="2">
    <source>
        <dbReference type="SAM" id="Phobius"/>
    </source>
</evidence>
<feature type="coiled-coil region" evidence="1">
    <location>
        <begin position="386"/>
        <end position="414"/>
    </location>
</feature>
<keyword evidence="1" id="KW-0175">Coiled coil</keyword>
<protein>
    <submittedName>
        <fullName evidence="3">Uncharacterized protein</fullName>
    </submittedName>
</protein>